<dbReference type="InterPro" id="IPR013792">
    <property type="entry name" value="RNA3'P_cycl/enolpyr_Trfase_a/b"/>
</dbReference>
<evidence type="ECO:0000313" key="3">
    <source>
        <dbReference type="Proteomes" id="UP000015105"/>
    </source>
</evidence>
<dbReference type="PANTHER" id="PTHR11096:SF1">
    <property type="entry name" value="RNA 3'-TERMINAL PHOSPHATE CYCLASE-LIKE PROTEIN"/>
    <property type="match status" value="1"/>
</dbReference>
<keyword evidence="3" id="KW-1185">Reference proteome</keyword>
<accession>A0A453MCX8</accession>
<reference evidence="2" key="3">
    <citation type="journal article" date="2017" name="Nature">
        <title>Genome sequence of the progenitor of the wheat D genome Aegilops tauschii.</title>
        <authorList>
            <person name="Luo M.C."/>
            <person name="Gu Y.Q."/>
            <person name="Puiu D."/>
            <person name="Wang H."/>
            <person name="Twardziok S.O."/>
            <person name="Deal K.R."/>
            <person name="Huo N."/>
            <person name="Zhu T."/>
            <person name="Wang L."/>
            <person name="Wang Y."/>
            <person name="McGuire P.E."/>
            <person name="Liu S."/>
            <person name="Long H."/>
            <person name="Ramasamy R.K."/>
            <person name="Rodriguez J.C."/>
            <person name="Van S.L."/>
            <person name="Yuan L."/>
            <person name="Wang Z."/>
            <person name="Xia Z."/>
            <person name="Xiao L."/>
            <person name="Anderson O.D."/>
            <person name="Ouyang S."/>
            <person name="Liang Y."/>
            <person name="Zimin A.V."/>
            <person name="Pertea G."/>
            <person name="Qi P."/>
            <person name="Bennetzen J.L."/>
            <person name="Dai X."/>
            <person name="Dawson M.W."/>
            <person name="Muller H.G."/>
            <person name="Kugler K."/>
            <person name="Rivarola-Duarte L."/>
            <person name="Spannagl M."/>
            <person name="Mayer K.F.X."/>
            <person name="Lu F.H."/>
            <person name="Bevan M.W."/>
            <person name="Leroy P."/>
            <person name="Li P."/>
            <person name="You F.M."/>
            <person name="Sun Q."/>
            <person name="Liu Z."/>
            <person name="Lyons E."/>
            <person name="Wicker T."/>
            <person name="Salzberg S.L."/>
            <person name="Devos K.M."/>
            <person name="Dvorak J."/>
        </authorList>
    </citation>
    <scope>NUCLEOTIDE SEQUENCE [LARGE SCALE GENOMIC DNA]</scope>
    <source>
        <strain evidence="2">cv. AL8/78</strain>
    </source>
</reference>
<reference evidence="2" key="4">
    <citation type="submission" date="2019-03" db="UniProtKB">
        <authorList>
            <consortium name="EnsemblPlants"/>
        </authorList>
    </citation>
    <scope>IDENTIFICATION</scope>
</reference>
<reference evidence="3" key="1">
    <citation type="journal article" date="2014" name="Science">
        <title>Ancient hybridizations among the ancestral genomes of bread wheat.</title>
        <authorList>
            <consortium name="International Wheat Genome Sequencing Consortium,"/>
            <person name="Marcussen T."/>
            <person name="Sandve S.R."/>
            <person name="Heier L."/>
            <person name="Spannagl M."/>
            <person name="Pfeifer M."/>
            <person name="Jakobsen K.S."/>
            <person name="Wulff B.B."/>
            <person name="Steuernagel B."/>
            <person name="Mayer K.F."/>
            <person name="Olsen O.A."/>
        </authorList>
    </citation>
    <scope>NUCLEOTIDE SEQUENCE [LARGE SCALE GENOMIC DNA]</scope>
    <source>
        <strain evidence="3">cv. AL8/78</strain>
    </source>
</reference>
<dbReference type="PANTHER" id="PTHR11096">
    <property type="entry name" value="RNA 3' TERMINAL PHOSPHATE CYCLASE"/>
    <property type="match status" value="1"/>
</dbReference>
<dbReference type="GO" id="GO:0004521">
    <property type="term" value="F:RNA endonuclease activity"/>
    <property type="evidence" value="ECO:0007669"/>
    <property type="project" value="TreeGrafter"/>
</dbReference>
<name>A0A453MCX8_AEGTS</name>
<dbReference type="Proteomes" id="UP000015105">
    <property type="component" value="Chromosome 5D"/>
</dbReference>
<evidence type="ECO:0000259" key="1">
    <source>
        <dbReference type="Pfam" id="PF01137"/>
    </source>
</evidence>
<dbReference type="GO" id="GO:0000479">
    <property type="term" value="P:endonucleolytic cleavage of tricistronic rRNA transcript (SSU-rRNA, 5.8S rRNA, LSU-rRNA)"/>
    <property type="evidence" value="ECO:0007669"/>
    <property type="project" value="TreeGrafter"/>
</dbReference>
<evidence type="ECO:0000313" key="2">
    <source>
        <dbReference type="EnsemblPlants" id="AET5Gv21144900.10"/>
    </source>
</evidence>
<feature type="domain" description="RNA 3'-terminal phosphate cyclase" evidence="1">
    <location>
        <begin position="39"/>
        <end position="89"/>
    </location>
</feature>
<proteinExistence type="predicted"/>
<dbReference type="SUPFAM" id="SSF55205">
    <property type="entry name" value="EPT/RTPC-like"/>
    <property type="match status" value="1"/>
</dbReference>
<dbReference type="AlphaFoldDB" id="A0A453MCX8"/>
<dbReference type="GO" id="GO:0005730">
    <property type="term" value="C:nucleolus"/>
    <property type="evidence" value="ECO:0007669"/>
    <property type="project" value="TreeGrafter"/>
</dbReference>
<dbReference type="Gene3D" id="3.65.10.20">
    <property type="entry name" value="RNA 3'-terminal phosphate cyclase domain"/>
    <property type="match status" value="1"/>
</dbReference>
<reference evidence="3" key="2">
    <citation type="journal article" date="2017" name="Nat. Plants">
        <title>The Aegilops tauschii genome reveals multiple impacts of transposons.</title>
        <authorList>
            <person name="Zhao G."/>
            <person name="Zou C."/>
            <person name="Li K."/>
            <person name="Wang K."/>
            <person name="Li T."/>
            <person name="Gao L."/>
            <person name="Zhang X."/>
            <person name="Wang H."/>
            <person name="Yang Z."/>
            <person name="Liu X."/>
            <person name="Jiang W."/>
            <person name="Mao L."/>
            <person name="Kong X."/>
            <person name="Jiao Y."/>
            <person name="Jia J."/>
        </authorList>
    </citation>
    <scope>NUCLEOTIDE SEQUENCE [LARGE SCALE GENOMIC DNA]</scope>
    <source>
        <strain evidence="3">cv. AL8/78</strain>
    </source>
</reference>
<sequence>PRPRRAHDQSHPRLGERAANRLRRRRQARMGRDKSRRLSGSRDFRQRLVLATLTSTPITIRDIRAGEGGLCPHEMSLLRLLDKVSDQHVIDVNDTGKAAPARGFFDLGWWLIVVGSFVGRDEGRVQARGDRRREGPGARLRGAPRDRLLHRAAPSARPLRQVALVRSAQRNHK</sequence>
<dbReference type="InterPro" id="IPR000228">
    <property type="entry name" value="RNA3'_term_phos_cyc"/>
</dbReference>
<dbReference type="InterPro" id="IPR023797">
    <property type="entry name" value="RNA3'_phos_cyclase_dom"/>
</dbReference>
<organism evidence="2 3">
    <name type="scientific">Aegilops tauschii subsp. strangulata</name>
    <name type="common">Goatgrass</name>
    <dbReference type="NCBI Taxonomy" id="200361"/>
    <lineage>
        <taxon>Eukaryota</taxon>
        <taxon>Viridiplantae</taxon>
        <taxon>Streptophyta</taxon>
        <taxon>Embryophyta</taxon>
        <taxon>Tracheophyta</taxon>
        <taxon>Spermatophyta</taxon>
        <taxon>Magnoliopsida</taxon>
        <taxon>Liliopsida</taxon>
        <taxon>Poales</taxon>
        <taxon>Poaceae</taxon>
        <taxon>BOP clade</taxon>
        <taxon>Pooideae</taxon>
        <taxon>Triticodae</taxon>
        <taxon>Triticeae</taxon>
        <taxon>Triticinae</taxon>
        <taxon>Aegilops</taxon>
    </lineage>
</organism>
<dbReference type="Gramene" id="AET5Gv21144900.10">
    <property type="protein sequence ID" value="AET5Gv21144900.10"/>
    <property type="gene ID" value="AET5Gv21144900"/>
</dbReference>
<reference evidence="2" key="5">
    <citation type="journal article" date="2021" name="G3 (Bethesda)">
        <title>Aegilops tauschii genome assembly Aet v5.0 features greater sequence contiguity and improved annotation.</title>
        <authorList>
            <person name="Wang L."/>
            <person name="Zhu T."/>
            <person name="Rodriguez J.C."/>
            <person name="Deal K.R."/>
            <person name="Dubcovsky J."/>
            <person name="McGuire P.E."/>
            <person name="Lux T."/>
            <person name="Spannagl M."/>
            <person name="Mayer K.F.X."/>
            <person name="Baldrich P."/>
            <person name="Meyers B.C."/>
            <person name="Huo N."/>
            <person name="Gu Y.Q."/>
            <person name="Zhou H."/>
            <person name="Devos K.M."/>
            <person name="Bennetzen J.L."/>
            <person name="Unver T."/>
            <person name="Budak H."/>
            <person name="Gulick P.J."/>
            <person name="Galiba G."/>
            <person name="Kalapos B."/>
            <person name="Nelson D.R."/>
            <person name="Li P."/>
            <person name="You F.M."/>
            <person name="Luo M.C."/>
            <person name="Dvorak J."/>
        </authorList>
    </citation>
    <scope>NUCLEOTIDE SEQUENCE [LARGE SCALE GENOMIC DNA]</scope>
    <source>
        <strain evidence="2">cv. AL8/78</strain>
    </source>
</reference>
<dbReference type="InterPro" id="IPR037136">
    <property type="entry name" value="RNA3'_phos_cyclase_dom_sf"/>
</dbReference>
<protein>
    <recommendedName>
        <fullName evidence="1">RNA 3'-terminal phosphate cyclase domain-containing protein</fullName>
    </recommendedName>
</protein>
<dbReference type="EnsemblPlants" id="AET5Gv21144900.10">
    <property type="protein sequence ID" value="AET5Gv21144900.10"/>
    <property type="gene ID" value="AET5Gv21144900"/>
</dbReference>
<dbReference type="Pfam" id="PF01137">
    <property type="entry name" value="RTC"/>
    <property type="match status" value="1"/>
</dbReference>